<dbReference type="Proteomes" id="UP001163823">
    <property type="component" value="Chromosome 7"/>
</dbReference>
<accession>A0AAD7PN08</accession>
<proteinExistence type="predicted"/>
<protein>
    <submittedName>
        <fullName evidence="2">Uncharacterized protein</fullName>
    </submittedName>
</protein>
<feature type="transmembrane region" description="Helical" evidence="1">
    <location>
        <begin position="12"/>
        <end position="30"/>
    </location>
</feature>
<organism evidence="2 3">
    <name type="scientific">Quillaja saponaria</name>
    <name type="common">Soap bark tree</name>
    <dbReference type="NCBI Taxonomy" id="32244"/>
    <lineage>
        <taxon>Eukaryota</taxon>
        <taxon>Viridiplantae</taxon>
        <taxon>Streptophyta</taxon>
        <taxon>Embryophyta</taxon>
        <taxon>Tracheophyta</taxon>
        <taxon>Spermatophyta</taxon>
        <taxon>Magnoliopsida</taxon>
        <taxon>eudicotyledons</taxon>
        <taxon>Gunneridae</taxon>
        <taxon>Pentapetalae</taxon>
        <taxon>rosids</taxon>
        <taxon>fabids</taxon>
        <taxon>Fabales</taxon>
        <taxon>Quillajaceae</taxon>
        <taxon>Quillaja</taxon>
    </lineage>
</organism>
<dbReference type="EMBL" id="JARAOO010000007">
    <property type="protein sequence ID" value="KAJ7961811.1"/>
    <property type="molecule type" value="Genomic_DNA"/>
</dbReference>
<keyword evidence="1" id="KW-0472">Membrane</keyword>
<keyword evidence="1" id="KW-0812">Transmembrane</keyword>
<evidence type="ECO:0000313" key="3">
    <source>
        <dbReference type="Proteomes" id="UP001163823"/>
    </source>
</evidence>
<dbReference type="AlphaFoldDB" id="A0AAD7PN08"/>
<keyword evidence="1" id="KW-1133">Transmembrane helix</keyword>
<feature type="transmembrane region" description="Helical" evidence="1">
    <location>
        <begin position="84"/>
        <end position="104"/>
    </location>
</feature>
<evidence type="ECO:0000313" key="2">
    <source>
        <dbReference type="EMBL" id="KAJ7961811.1"/>
    </source>
</evidence>
<dbReference type="KEGG" id="qsa:O6P43_017116"/>
<reference evidence="2" key="1">
    <citation type="journal article" date="2023" name="Science">
        <title>Elucidation of the pathway for biosynthesis of saponin adjuvants from the soapbark tree.</title>
        <authorList>
            <person name="Reed J."/>
            <person name="Orme A."/>
            <person name="El-Demerdash A."/>
            <person name="Owen C."/>
            <person name="Martin L.B.B."/>
            <person name="Misra R.C."/>
            <person name="Kikuchi S."/>
            <person name="Rejzek M."/>
            <person name="Martin A.C."/>
            <person name="Harkess A."/>
            <person name="Leebens-Mack J."/>
            <person name="Louveau T."/>
            <person name="Stephenson M.J."/>
            <person name="Osbourn A."/>
        </authorList>
    </citation>
    <scope>NUCLEOTIDE SEQUENCE</scope>
    <source>
        <strain evidence="2">S10</strain>
    </source>
</reference>
<comment type="caution">
    <text evidence="2">The sequence shown here is derived from an EMBL/GenBank/DDBJ whole genome shotgun (WGS) entry which is preliminary data.</text>
</comment>
<sequence length="107" mass="11835">MERGPSPILPSLMVMGLGLFICWTTLLSILETLLPLFELATFSMILLLLLLLLLIHLLSLFPTIRMPCFAMIQPGSSYGGYHDADGFGFGFGTLLLVVLFLLLYNLV</sequence>
<gene>
    <name evidence="2" type="ORF">O6P43_017116</name>
</gene>
<keyword evidence="3" id="KW-1185">Reference proteome</keyword>
<feature type="transmembrane region" description="Helical" evidence="1">
    <location>
        <begin position="42"/>
        <end position="64"/>
    </location>
</feature>
<evidence type="ECO:0000256" key="1">
    <source>
        <dbReference type="SAM" id="Phobius"/>
    </source>
</evidence>
<name>A0AAD7PN08_QUISA</name>